<evidence type="ECO:0000313" key="11">
    <source>
        <dbReference type="EMBL" id="HIR41338.1"/>
    </source>
</evidence>
<reference evidence="11" key="2">
    <citation type="journal article" date="2021" name="PeerJ">
        <title>Extensive microbial diversity within the chicken gut microbiome revealed by metagenomics and culture.</title>
        <authorList>
            <person name="Gilroy R."/>
            <person name="Ravi A."/>
            <person name="Getino M."/>
            <person name="Pursley I."/>
            <person name="Horton D.L."/>
            <person name="Alikhan N.F."/>
            <person name="Baker D."/>
            <person name="Gharbi K."/>
            <person name="Hall N."/>
            <person name="Watson M."/>
            <person name="Adriaenssens E.M."/>
            <person name="Foster-Nyarko E."/>
            <person name="Jarju S."/>
            <person name="Secka A."/>
            <person name="Antonio M."/>
            <person name="Oren A."/>
            <person name="Chaudhuri R.R."/>
            <person name="La Ragione R."/>
            <person name="Hildebrand F."/>
            <person name="Pallen M.J."/>
        </authorList>
    </citation>
    <scope>NUCLEOTIDE SEQUENCE</scope>
    <source>
        <strain evidence="11">CHK184-25365</strain>
    </source>
</reference>
<evidence type="ECO:0000313" key="12">
    <source>
        <dbReference type="Proteomes" id="UP000886749"/>
    </source>
</evidence>
<gene>
    <name evidence="11" type="primary">tsaE</name>
    <name evidence="11" type="ORF">IAB36_05885</name>
</gene>
<dbReference type="PANTHER" id="PTHR33540">
    <property type="entry name" value="TRNA THREONYLCARBAMOYLADENOSINE BIOSYNTHESIS PROTEIN TSAE"/>
    <property type="match status" value="1"/>
</dbReference>
<evidence type="ECO:0000256" key="4">
    <source>
        <dbReference type="ARBA" id="ARBA00022490"/>
    </source>
</evidence>
<dbReference type="Gene3D" id="3.40.50.300">
    <property type="entry name" value="P-loop containing nucleotide triphosphate hydrolases"/>
    <property type="match status" value="1"/>
</dbReference>
<evidence type="ECO:0000256" key="2">
    <source>
        <dbReference type="ARBA" id="ARBA00007599"/>
    </source>
</evidence>
<keyword evidence="8" id="KW-0067">ATP-binding</keyword>
<evidence type="ECO:0000256" key="5">
    <source>
        <dbReference type="ARBA" id="ARBA00022694"/>
    </source>
</evidence>
<dbReference type="Pfam" id="PF02367">
    <property type="entry name" value="TsaE"/>
    <property type="match status" value="1"/>
</dbReference>
<dbReference type="InterPro" id="IPR027417">
    <property type="entry name" value="P-loop_NTPase"/>
</dbReference>
<evidence type="ECO:0000256" key="9">
    <source>
        <dbReference type="ARBA" id="ARBA00022842"/>
    </source>
</evidence>
<name>A0A9D1AJ85_9FIRM</name>
<protein>
    <recommendedName>
        <fullName evidence="3">tRNA threonylcarbamoyladenosine biosynthesis protein TsaE</fullName>
    </recommendedName>
    <alternativeName>
        <fullName evidence="10">t(6)A37 threonylcarbamoyladenosine biosynthesis protein TsaE</fullName>
    </alternativeName>
</protein>
<keyword evidence="5" id="KW-0819">tRNA processing</keyword>
<dbReference type="EMBL" id="DVGY01000131">
    <property type="protein sequence ID" value="HIR41338.1"/>
    <property type="molecule type" value="Genomic_DNA"/>
</dbReference>
<proteinExistence type="inferred from homology"/>
<comment type="similarity">
    <text evidence="2">Belongs to the TsaE family.</text>
</comment>
<accession>A0A9D1AJ85</accession>
<sequence>MEQYTSHSLEETLSIAREVGKSLPPSTVVAYLGGLGMGKTAFTAGLAQGMGIEDSVSSPTFALVNVYYGHPTDLVHFDMYRISSPDDLEATGFFDYLDTNAVLAVEWSENILSALPENCLFVHLAPGKDSDQRVITLCHGSKELNEFFSSLPGYSNSASNTITNF</sequence>
<organism evidence="11 12">
    <name type="scientific">Candidatus Egerieicola pullicola</name>
    <dbReference type="NCBI Taxonomy" id="2840775"/>
    <lineage>
        <taxon>Bacteria</taxon>
        <taxon>Bacillati</taxon>
        <taxon>Bacillota</taxon>
        <taxon>Clostridia</taxon>
        <taxon>Eubacteriales</taxon>
        <taxon>Oscillospiraceae</taxon>
        <taxon>Oscillospiraceae incertae sedis</taxon>
        <taxon>Candidatus Egerieicola</taxon>
    </lineage>
</organism>
<evidence type="ECO:0000256" key="7">
    <source>
        <dbReference type="ARBA" id="ARBA00022741"/>
    </source>
</evidence>
<dbReference type="PANTHER" id="PTHR33540:SF2">
    <property type="entry name" value="TRNA THREONYLCARBAMOYLADENOSINE BIOSYNTHESIS PROTEIN TSAE"/>
    <property type="match status" value="1"/>
</dbReference>
<dbReference type="GO" id="GO:0046872">
    <property type="term" value="F:metal ion binding"/>
    <property type="evidence" value="ECO:0007669"/>
    <property type="project" value="UniProtKB-KW"/>
</dbReference>
<comment type="caution">
    <text evidence="11">The sequence shown here is derived from an EMBL/GenBank/DDBJ whole genome shotgun (WGS) entry which is preliminary data.</text>
</comment>
<comment type="subcellular location">
    <subcellularLocation>
        <location evidence="1">Cytoplasm</location>
    </subcellularLocation>
</comment>
<keyword evidence="6" id="KW-0479">Metal-binding</keyword>
<evidence type="ECO:0000256" key="6">
    <source>
        <dbReference type="ARBA" id="ARBA00022723"/>
    </source>
</evidence>
<keyword evidence="9" id="KW-0460">Magnesium</keyword>
<evidence type="ECO:0000256" key="3">
    <source>
        <dbReference type="ARBA" id="ARBA00019010"/>
    </source>
</evidence>
<dbReference type="GO" id="GO:0005524">
    <property type="term" value="F:ATP binding"/>
    <property type="evidence" value="ECO:0007669"/>
    <property type="project" value="UniProtKB-KW"/>
</dbReference>
<dbReference type="NCBIfam" id="TIGR00150">
    <property type="entry name" value="T6A_YjeE"/>
    <property type="match status" value="1"/>
</dbReference>
<reference evidence="11" key="1">
    <citation type="submission" date="2020-10" db="EMBL/GenBank/DDBJ databases">
        <authorList>
            <person name="Gilroy R."/>
        </authorList>
    </citation>
    <scope>NUCLEOTIDE SEQUENCE</scope>
    <source>
        <strain evidence="11">CHK184-25365</strain>
    </source>
</reference>
<keyword evidence="7" id="KW-0547">Nucleotide-binding</keyword>
<evidence type="ECO:0000256" key="8">
    <source>
        <dbReference type="ARBA" id="ARBA00022840"/>
    </source>
</evidence>
<dbReference type="GO" id="GO:0002949">
    <property type="term" value="P:tRNA threonylcarbamoyladenosine modification"/>
    <property type="evidence" value="ECO:0007669"/>
    <property type="project" value="InterPro"/>
</dbReference>
<dbReference type="SUPFAM" id="SSF52540">
    <property type="entry name" value="P-loop containing nucleoside triphosphate hydrolases"/>
    <property type="match status" value="1"/>
</dbReference>
<dbReference type="InterPro" id="IPR003442">
    <property type="entry name" value="T6A_TsaE"/>
</dbReference>
<evidence type="ECO:0000256" key="1">
    <source>
        <dbReference type="ARBA" id="ARBA00004496"/>
    </source>
</evidence>
<evidence type="ECO:0000256" key="10">
    <source>
        <dbReference type="ARBA" id="ARBA00032441"/>
    </source>
</evidence>
<keyword evidence="4" id="KW-0963">Cytoplasm</keyword>
<dbReference type="GO" id="GO:0005737">
    <property type="term" value="C:cytoplasm"/>
    <property type="evidence" value="ECO:0007669"/>
    <property type="project" value="UniProtKB-SubCell"/>
</dbReference>
<dbReference type="Proteomes" id="UP000886749">
    <property type="component" value="Unassembled WGS sequence"/>
</dbReference>
<dbReference type="AlphaFoldDB" id="A0A9D1AJ85"/>